<keyword evidence="2 9" id="KW-0812">Transmembrane</keyword>
<keyword evidence="7" id="KW-1015">Disulfide bond</keyword>
<dbReference type="RefSeq" id="YP_009162469.1">
    <property type="nucleotide sequence ID" value="NC_027707.1"/>
</dbReference>
<keyword evidence="4" id="KW-0426">Late protein</keyword>
<comment type="subcellular location">
    <subcellularLocation>
        <location evidence="1">Virion membrane</location>
        <topology evidence="1">Single-pass membrane protein</topology>
    </subcellularLocation>
</comment>
<accession>A0A0H4XWM6</accession>
<evidence type="ECO:0000256" key="1">
    <source>
        <dbReference type="ARBA" id="ARBA00004381"/>
    </source>
</evidence>
<keyword evidence="6 9" id="KW-0472">Membrane</keyword>
<evidence type="ECO:0000313" key="10">
    <source>
        <dbReference type="EMBL" id="AKR04221.1"/>
    </source>
</evidence>
<dbReference type="GO" id="GO:0019031">
    <property type="term" value="C:viral envelope"/>
    <property type="evidence" value="ECO:0007669"/>
    <property type="project" value="UniProtKB-KW"/>
</dbReference>
<dbReference type="Proteomes" id="UP000105007">
    <property type="component" value="Segment"/>
</dbReference>
<evidence type="ECO:0000313" key="11">
    <source>
        <dbReference type="Proteomes" id="UP000105007"/>
    </source>
</evidence>
<keyword evidence="11" id="KW-1185">Reference proteome</keyword>
<dbReference type="GeneID" id="25392264"/>
<evidence type="ECO:0000256" key="2">
    <source>
        <dbReference type="ARBA" id="ARBA00022692"/>
    </source>
</evidence>
<keyword evidence="3 10" id="KW-0946">Virion</keyword>
<keyword evidence="5 9" id="KW-1133">Transmembrane helix</keyword>
<proteinExistence type="predicted"/>
<evidence type="ECO:0000256" key="8">
    <source>
        <dbReference type="ARBA" id="ARBA00034668"/>
    </source>
</evidence>
<dbReference type="OrthoDB" id="8372at10239"/>
<evidence type="ECO:0000256" key="3">
    <source>
        <dbReference type="ARBA" id="ARBA00022879"/>
    </source>
</evidence>
<organism evidence="10 11">
    <name type="scientific">Salmon gill poxvirus</name>
    <dbReference type="NCBI Taxonomy" id="1680908"/>
    <lineage>
        <taxon>Viruses</taxon>
        <taxon>Varidnaviria</taxon>
        <taxon>Bamfordvirae</taxon>
        <taxon>Nucleocytoviricota</taxon>
        <taxon>Pokkesviricetes</taxon>
        <taxon>Chitovirales</taxon>
        <taxon>Poxviridae</taxon>
        <taxon>Chordopoxvirinae</taxon>
        <taxon>Salmonpoxvirus</taxon>
        <taxon>Salmonpoxvirus gillpox</taxon>
        <taxon>Salmon gillpox virus</taxon>
    </lineage>
</organism>
<evidence type="ECO:0000256" key="5">
    <source>
        <dbReference type="ARBA" id="ARBA00022989"/>
    </source>
</evidence>
<feature type="transmembrane region" description="Helical" evidence="9">
    <location>
        <begin position="199"/>
        <end position="220"/>
    </location>
</feature>
<evidence type="ECO:0000256" key="6">
    <source>
        <dbReference type="ARBA" id="ARBA00023136"/>
    </source>
</evidence>
<dbReference type="GO" id="GO:0055036">
    <property type="term" value="C:virion membrane"/>
    <property type="evidence" value="ECO:0007669"/>
    <property type="project" value="UniProtKB-SubCell"/>
</dbReference>
<dbReference type="InterPro" id="IPR003472">
    <property type="entry name" value="Virion_mem_poxvirus_L1"/>
</dbReference>
<sequence length="266" mass="28375">MGVNVDVKEFMQKFESNLSNNLSQSGSSQAVANCKVNIGSIIFQSNVNCSVNITNNCVASADVSVSAVINALSDAFNSMSSTQKTSIAGFTGGINVGVSSTAQTFIQNMTNTINQSCSASAVANSEFNLGTLSFGSCKNYFGTTTINFINTGQARGNCAMKLVSDLQLQSNNSNTGVQDSVFSGFGSILTAFGNLLGQYAKFIIGFIAILLFTPIIYLIVKLFKKNKPAIGDNNSAVIFESPFIKELAFKSLNNEPLHWSLYSKFL</sequence>
<reference evidence="10 11" key="1">
    <citation type="journal article" date="2015" name="J. Virol.">
        <title>Salmon gill poxvirus, the deepest representative of the Chordopoxvirinae.</title>
        <authorList>
            <person name="Gjessing M.C."/>
            <person name="Yutin N."/>
            <person name="Tengs T."/>
            <person name="Senkevich T."/>
            <person name="Koonin E.V."/>
            <person name="Ronning H.P."/>
            <person name="Alarson M."/>
            <person name="Ylving S."/>
            <person name="Lie K.-I."/>
            <person name="Saure B."/>
            <person name="Tran L."/>
            <person name="Moss B."/>
            <person name="Dale O.B."/>
        </authorList>
    </citation>
    <scope>NUCLEOTIDE SEQUENCE [LARGE SCALE GENOMIC DNA]</scope>
    <source>
        <strain evidence="10">2012-04-F277-L3G</strain>
    </source>
</reference>
<name>A0A0H4XWM6_9POXV</name>
<evidence type="ECO:0000256" key="7">
    <source>
        <dbReference type="ARBA" id="ARBA00023157"/>
    </source>
</evidence>
<dbReference type="KEGG" id="vg:25392264"/>
<gene>
    <name evidence="10" type="ORF">SGPV097</name>
</gene>
<dbReference type="Pfam" id="PF02442">
    <property type="entry name" value="L1R_F9L"/>
    <property type="match status" value="1"/>
</dbReference>
<dbReference type="EMBL" id="KT159937">
    <property type="protein sequence ID" value="AKR04221.1"/>
    <property type="molecule type" value="Genomic_DNA"/>
</dbReference>
<evidence type="ECO:0000256" key="4">
    <source>
        <dbReference type="ARBA" id="ARBA00022921"/>
    </source>
</evidence>
<comment type="function">
    <text evidence="8">Component of the entry fusion complex (EFC), which consists of 11 proteins. During cell infection, this complex mediates entry of the virion core into the host cytoplasm by a two-step mechanism consisting of lipid mixing of the viral and cellular membranes and subsequent pore formation.</text>
</comment>
<keyword evidence="3 10" id="KW-0261">Viral envelope protein</keyword>
<evidence type="ECO:0000256" key="9">
    <source>
        <dbReference type="SAM" id="Phobius"/>
    </source>
</evidence>
<protein>
    <submittedName>
        <fullName evidence="10">Myristylated IMV envelope protein L1R</fullName>
    </submittedName>
</protein>